<dbReference type="Gene3D" id="3.20.20.30">
    <property type="entry name" value="Luciferase-like domain"/>
    <property type="match status" value="1"/>
</dbReference>
<dbReference type="PANTHER" id="PTHR42847:SF4">
    <property type="entry name" value="ALKANESULFONATE MONOOXYGENASE-RELATED"/>
    <property type="match status" value="1"/>
</dbReference>
<gene>
    <name evidence="6" type="ORF">FH608_011010</name>
</gene>
<dbReference type="Proteomes" id="UP000312512">
    <property type="component" value="Unassembled WGS sequence"/>
</dbReference>
<accession>A0A5C4WQP6</accession>
<organism evidence="6 7">
    <name type="scientific">Nonomuraea phyllanthi</name>
    <dbReference type="NCBI Taxonomy" id="2219224"/>
    <lineage>
        <taxon>Bacteria</taxon>
        <taxon>Bacillati</taxon>
        <taxon>Actinomycetota</taxon>
        <taxon>Actinomycetes</taxon>
        <taxon>Streptosporangiales</taxon>
        <taxon>Streptosporangiaceae</taxon>
        <taxon>Nonomuraea</taxon>
    </lineage>
</organism>
<evidence type="ECO:0000259" key="5">
    <source>
        <dbReference type="Pfam" id="PF00296"/>
    </source>
</evidence>
<evidence type="ECO:0000313" key="7">
    <source>
        <dbReference type="Proteomes" id="UP000312512"/>
    </source>
</evidence>
<sequence length="310" mass="32840">MVTFSLQADVADVGSWTGLARRCEDIGLDALLVPDHPGVAASPFVALAAAASVTSVIGLGSYVSNAGIREPIHLASDLATLDVLSGGRARFGLGAGHTPAEWEAIGRTRPAPGDRVRRCVAVAEAVLALLEGEEVDVATPDLVARSARLDRPRPVQARIPLTIGGSNARLLRWAGAHADTVSLTGFGRTLGDGHDHAVRWRPHEMRAQLDSVTEGAAGRAAPPSLEALVQRFEITDDAGRAVAELARHLEMTEAEVLAAPFVLVGTEEEIVSAVKDHERRWGITRYVVRPNALDDLATIMPKTRAPRSAP</sequence>
<dbReference type="PANTHER" id="PTHR42847">
    <property type="entry name" value="ALKANESULFONATE MONOOXYGENASE"/>
    <property type="match status" value="1"/>
</dbReference>
<proteinExistence type="predicted"/>
<evidence type="ECO:0000313" key="6">
    <source>
        <dbReference type="EMBL" id="KAB8195993.1"/>
    </source>
</evidence>
<evidence type="ECO:0000256" key="3">
    <source>
        <dbReference type="ARBA" id="ARBA00023002"/>
    </source>
</evidence>
<dbReference type="GO" id="GO:0008726">
    <property type="term" value="F:alkanesulfonate monooxygenase activity"/>
    <property type="evidence" value="ECO:0007669"/>
    <property type="project" value="TreeGrafter"/>
</dbReference>
<keyword evidence="1" id="KW-0285">Flavoprotein</keyword>
<keyword evidence="2" id="KW-0288">FMN</keyword>
<dbReference type="InterPro" id="IPR011251">
    <property type="entry name" value="Luciferase-like_dom"/>
</dbReference>
<comment type="caution">
    <text evidence="6">The sequence shown here is derived from an EMBL/GenBank/DDBJ whole genome shotgun (WGS) entry which is preliminary data.</text>
</comment>
<dbReference type="InterPro" id="IPR050172">
    <property type="entry name" value="SsuD_RutA_monooxygenase"/>
</dbReference>
<name>A0A5C4WQP6_9ACTN</name>
<protein>
    <submittedName>
        <fullName evidence="6">LLM class flavin-dependent oxidoreductase</fullName>
    </submittedName>
</protein>
<evidence type="ECO:0000256" key="2">
    <source>
        <dbReference type="ARBA" id="ARBA00022643"/>
    </source>
</evidence>
<evidence type="ECO:0000256" key="4">
    <source>
        <dbReference type="ARBA" id="ARBA00023033"/>
    </source>
</evidence>
<dbReference type="EMBL" id="VDLX02000003">
    <property type="protein sequence ID" value="KAB8195993.1"/>
    <property type="molecule type" value="Genomic_DNA"/>
</dbReference>
<dbReference type="OrthoDB" id="4288123at2"/>
<keyword evidence="4" id="KW-0503">Monooxygenase</keyword>
<dbReference type="InterPro" id="IPR036661">
    <property type="entry name" value="Luciferase-like_sf"/>
</dbReference>
<feature type="domain" description="Luciferase-like" evidence="5">
    <location>
        <begin position="16"/>
        <end position="246"/>
    </location>
</feature>
<dbReference type="SUPFAM" id="SSF51679">
    <property type="entry name" value="Bacterial luciferase-like"/>
    <property type="match status" value="1"/>
</dbReference>
<evidence type="ECO:0000256" key="1">
    <source>
        <dbReference type="ARBA" id="ARBA00022630"/>
    </source>
</evidence>
<dbReference type="RefSeq" id="WP_139630310.1">
    <property type="nucleotide sequence ID" value="NZ_VDLX02000003.1"/>
</dbReference>
<keyword evidence="3" id="KW-0560">Oxidoreductase</keyword>
<reference evidence="6 7" key="1">
    <citation type="submission" date="2019-10" db="EMBL/GenBank/DDBJ databases">
        <title>Nonomuraea sp. nov., isolated from Phyllanthus amarus.</title>
        <authorList>
            <person name="Klykleung N."/>
            <person name="Tanasupawat S."/>
        </authorList>
    </citation>
    <scope>NUCLEOTIDE SEQUENCE [LARGE SCALE GENOMIC DNA]</scope>
    <source>
        <strain evidence="6 7">PA1-10</strain>
    </source>
</reference>
<keyword evidence="7" id="KW-1185">Reference proteome</keyword>
<dbReference type="AlphaFoldDB" id="A0A5C4WQP6"/>
<dbReference type="GO" id="GO:0046306">
    <property type="term" value="P:alkanesulfonate catabolic process"/>
    <property type="evidence" value="ECO:0007669"/>
    <property type="project" value="TreeGrafter"/>
</dbReference>
<dbReference type="Pfam" id="PF00296">
    <property type="entry name" value="Bac_luciferase"/>
    <property type="match status" value="1"/>
</dbReference>